<name>A0A0K0F5B6_STRVS</name>
<dbReference type="Proteomes" id="UP000035680">
    <property type="component" value="Unassembled WGS sequence"/>
</dbReference>
<keyword evidence="2" id="KW-1185">Reference proteome</keyword>
<dbReference type="AlphaFoldDB" id="A0A0K0F5B6"/>
<dbReference type="WBParaSite" id="SVE_0400700.1">
    <property type="protein sequence ID" value="SVE_0400700.1"/>
    <property type="gene ID" value="SVE_0400700"/>
</dbReference>
<feature type="compositionally biased region" description="Low complexity" evidence="1">
    <location>
        <begin position="157"/>
        <end position="166"/>
    </location>
</feature>
<organism evidence="2 3">
    <name type="scientific">Strongyloides venezuelensis</name>
    <name type="common">Threadworm</name>
    <dbReference type="NCBI Taxonomy" id="75913"/>
    <lineage>
        <taxon>Eukaryota</taxon>
        <taxon>Metazoa</taxon>
        <taxon>Ecdysozoa</taxon>
        <taxon>Nematoda</taxon>
        <taxon>Chromadorea</taxon>
        <taxon>Rhabditida</taxon>
        <taxon>Tylenchina</taxon>
        <taxon>Panagrolaimomorpha</taxon>
        <taxon>Strongyloidoidea</taxon>
        <taxon>Strongyloididae</taxon>
        <taxon>Strongyloides</taxon>
    </lineage>
</organism>
<reference evidence="3" key="2">
    <citation type="submission" date="2015-08" db="UniProtKB">
        <authorList>
            <consortium name="WormBaseParasite"/>
        </authorList>
    </citation>
    <scope>IDENTIFICATION</scope>
</reference>
<sequence>MSFDINSNLNKLSLNKSNIKQLNRVPVFQEECNEKNEEERMIRVDGSFYIFSVKIQQLLNSMECIRKNHRNLIIEFYKREEKFKRKLDNLEYKLLQSDEKVCKTIEKLSILVKKELSNFYGNCNSVSKNKIESEMLKNTDSYGRVESFDKKNDKDSNNVVPSNSSSRTTIFKKSSFVWSNDIIDDEYYSENSILNCEYCTISDHNSIISSVDMKNNSNPNTGKYTSISYTPCMDSKNNVEMVSEDNFKLFKNNNEEDDLKSECFAIKDLIACKTEFENSYRLSNKLQSYSNLNASKKQSQFDNLNKFLNSYLNLIYNNDEALFYQYKSNFLLKYLNKQGSTCGMNDVTYRILFDSKEREFFLVIEKSTMNNSKLIAKINKSIKFFLVDDHEAYCECTDEDSNFKEKKTWMMSFDNKNDSKKLYDIANNIQDKQ</sequence>
<evidence type="ECO:0000256" key="1">
    <source>
        <dbReference type="SAM" id="MobiDB-lite"/>
    </source>
</evidence>
<reference evidence="2" key="1">
    <citation type="submission" date="2014-07" db="EMBL/GenBank/DDBJ databases">
        <authorList>
            <person name="Martin A.A"/>
            <person name="De Silva N."/>
        </authorList>
    </citation>
    <scope>NUCLEOTIDE SEQUENCE</scope>
</reference>
<feature type="region of interest" description="Disordered" evidence="1">
    <location>
        <begin position="147"/>
        <end position="166"/>
    </location>
</feature>
<accession>A0A0K0F5B6</accession>
<proteinExistence type="predicted"/>
<evidence type="ECO:0000313" key="3">
    <source>
        <dbReference type="WBParaSite" id="SVE_0400700.1"/>
    </source>
</evidence>
<protein>
    <submittedName>
        <fullName evidence="3">PH domain-containing protein</fullName>
    </submittedName>
</protein>
<feature type="compositionally biased region" description="Basic and acidic residues" evidence="1">
    <location>
        <begin position="147"/>
        <end position="156"/>
    </location>
</feature>
<evidence type="ECO:0000313" key="2">
    <source>
        <dbReference type="Proteomes" id="UP000035680"/>
    </source>
</evidence>